<dbReference type="FunFam" id="3.30.70.270:FF:000001">
    <property type="entry name" value="Diguanylate cyclase domain protein"/>
    <property type="match status" value="1"/>
</dbReference>
<dbReference type="PROSITE" id="PS50887">
    <property type="entry name" value="GGDEF"/>
    <property type="match status" value="1"/>
</dbReference>
<keyword evidence="7" id="KW-1185">Reference proteome</keyword>
<dbReference type="NCBIfam" id="TIGR00254">
    <property type="entry name" value="GGDEF"/>
    <property type="match status" value="1"/>
</dbReference>
<dbReference type="InterPro" id="IPR043128">
    <property type="entry name" value="Rev_trsase/Diguanyl_cyclase"/>
</dbReference>
<dbReference type="EC" id="2.7.7.65" evidence="2"/>
<dbReference type="CDD" id="cd01949">
    <property type="entry name" value="GGDEF"/>
    <property type="match status" value="1"/>
</dbReference>
<dbReference type="GO" id="GO:1902201">
    <property type="term" value="P:negative regulation of bacterial-type flagellum-dependent cell motility"/>
    <property type="evidence" value="ECO:0007669"/>
    <property type="project" value="TreeGrafter"/>
</dbReference>
<dbReference type="AlphaFoldDB" id="A0A178K8V4"/>
<feature type="transmembrane region" description="Helical" evidence="4">
    <location>
        <begin position="132"/>
        <end position="151"/>
    </location>
</feature>
<dbReference type="GO" id="GO:0052621">
    <property type="term" value="F:diguanylate cyclase activity"/>
    <property type="evidence" value="ECO:0007669"/>
    <property type="project" value="UniProtKB-EC"/>
</dbReference>
<comment type="cofactor">
    <cofactor evidence="1">
        <name>Mg(2+)</name>
        <dbReference type="ChEBI" id="CHEBI:18420"/>
    </cofactor>
</comment>
<dbReference type="InterPro" id="IPR000160">
    <property type="entry name" value="GGDEF_dom"/>
</dbReference>
<feature type="domain" description="GGDEF" evidence="5">
    <location>
        <begin position="244"/>
        <end position="378"/>
    </location>
</feature>
<keyword evidence="4" id="KW-0812">Transmembrane</keyword>
<evidence type="ECO:0000259" key="5">
    <source>
        <dbReference type="PROSITE" id="PS50887"/>
    </source>
</evidence>
<dbReference type="GO" id="GO:0043709">
    <property type="term" value="P:cell adhesion involved in single-species biofilm formation"/>
    <property type="evidence" value="ECO:0007669"/>
    <property type="project" value="TreeGrafter"/>
</dbReference>
<dbReference type="InterPro" id="IPR029787">
    <property type="entry name" value="Nucleotide_cyclase"/>
</dbReference>
<proteinExistence type="predicted"/>
<keyword evidence="4" id="KW-1133">Transmembrane helix</keyword>
<feature type="transmembrane region" description="Helical" evidence="4">
    <location>
        <begin position="71"/>
        <end position="91"/>
    </location>
</feature>
<dbReference type="InterPro" id="IPR050469">
    <property type="entry name" value="Diguanylate_Cyclase"/>
</dbReference>
<dbReference type="OrthoDB" id="5296913at2"/>
<dbReference type="Gene3D" id="3.30.70.270">
    <property type="match status" value="1"/>
</dbReference>
<evidence type="ECO:0000256" key="2">
    <source>
        <dbReference type="ARBA" id="ARBA00012528"/>
    </source>
</evidence>
<dbReference type="SUPFAM" id="SSF55073">
    <property type="entry name" value="Nucleotide cyclase"/>
    <property type="match status" value="1"/>
</dbReference>
<name>A0A178K8V4_9GAMM</name>
<reference evidence="6 7" key="1">
    <citation type="submission" date="2016-03" db="EMBL/GenBank/DDBJ databases">
        <title>Photobacterium proteolyticum sp. nov. a protease producing bacterium isolated from ocean sediments of Laizhou Bay.</title>
        <authorList>
            <person name="Li Y."/>
        </authorList>
    </citation>
    <scope>NUCLEOTIDE SEQUENCE [LARGE SCALE GENOMIC DNA]</scope>
    <source>
        <strain evidence="6 7">R-40508</strain>
    </source>
</reference>
<dbReference type="RefSeq" id="WP_068332372.1">
    <property type="nucleotide sequence ID" value="NZ_LVHF01000028.1"/>
</dbReference>
<dbReference type="Proteomes" id="UP000078503">
    <property type="component" value="Unassembled WGS sequence"/>
</dbReference>
<gene>
    <name evidence="6" type="ORF">A3K86_14465</name>
</gene>
<dbReference type="GO" id="GO:0005886">
    <property type="term" value="C:plasma membrane"/>
    <property type="evidence" value="ECO:0007669"/>
    <property type="project" value="TreeGrafter"/>
</dbReference>
<comment type="catalytic activity">
    <reaction evidence="3">
        <text>2 GTP = 3',3'-c-di-GMP + 2 diphosphate</text>
        <dbReference type="Rhea" id="RHEA:24898"/>
        <dbReference type="ChEBI" id="CHEBI:33019"/>
        <dbReference type="ChEBI" id="CHEBI:37565"/>
        <dbReference type="ChEBI" id="CHEBI:58805"/>
        <dbReference type="EC" id="2.7.7.65"/>
    </reaction>
</comment>
<feature type="transmembrane region" description="Helical" evidence="4">
    <location>
        <begin position="43"/>
        <end position="65"/>
    </location>
</feature>
<dbReference type="PANTHER" id="PTHR45138">
    <property type="entry name" value="REGULATORY COMPONENTS OF SENSORY TRANSDUCTION SYSTEM"/>
    <property type="match status" value="1"/>
</dbReference>
<dbReference type="Pfam" id="PF00990">
    <property type="entry name" value="GGDEF"/>
    <property type="match status" value="1"/>
</dbReference>
<evidence type="ECO:0000313" key="6">
    <source>
        <dbReference type="EMBL" id="OAN13761.1"/>
    </source>
</evidence>
<evidence type="ECO:0000313" key="7">
    <source>
        <dbReference type="Proteomes" id="UP000078503"/>
    </source>
</evidence>
<keyword evidence="4" id="KW-0472">Membrane</keyword>
<comment type="caution">
    <text evidence="6">The sequence shown here is derived from an EMBL/GenBank/DDBJ whole genome shotgun (WGS) entry which is preliminary data.</text>
</comment>
<dbReference type="EMBL" id="LVHF01000028">
    <property type="protein sequence ID" value="OAN13761.1"/>
    <property type="molecule type" value="Genomic_DNA"/>
</dbReference>
<organism evidence="6 7">
    <name type="scientific">Photobacterium jeanii</name>
    <dbReference type="NCBI Taxonomy" id="858640"/>
    <lineage>
        <taxon>Bacteria</taxon>
        <taxon>Pseudomonadati</taxon>
        <taxon>Pseudomonadota</taxon>
        <taxon>Gammaproteobacteria</taxon>
        <taxon>Vibrionales</taxon>
        <taxon>Vibrionaceae</taxon>
        <taxon>Photobacterium</taxon>
    </lineage>
</organism>
<feature type="transmembrane region" description="Helical" evidence="4">
    <location>
        <begin position="103"/>
        <end position="120"/>
    </location>
</feature>
<protein>
    <recommendedName>
        <fullName evidence="2">diguanylate cyclase</fullName>
        <ecNumber evidence="2">2.7.7.65</ecNumber>
    </recommendedName>
</protein>
<dbReference type="STRING" id="858640.A3K86_14465"/>
<sequence length="392" mass="45182">MTIHENVQQLVQSVRLYFPDLWSTRTHSITFRNTRGGYLRSRLTLLGIVWGILIVLWIPFDLFFLPQDQGYPIAIARLCLGGMLAFIAWQAHYRTKLKHAQQLITLMVLCLNIFYIYSISVLDFPQVYSGFIYGYTLLPIIHVAILTIFPITLKENLGLMAITACCQIGVDILANRLLSPENLAGYWLQNVLALMVIWSQQSKLYMLMRLYRQATLDPLTGIYNRRMLLQLAQKAMENCEQEKQPFTVLLFDIDKFKRVNDTWGHGAGDMVLRGFTQFIQSRIRKTDLFGRYGGEEFVLFLPNCDHQQAIEIAERTLQSLRSLKIAIEIDNAHLMITSSIGISSFTHGDSLSSLIDRADRALYECKDAGRNCYRYHALGQLHHHTERRRKIA</sequence>
<evidence type="ECO:0000256" key="4">
    <source>
        <dbReference type="SAM" id="Phobius"/>
    </source>
</evidence>
<evidence type="ECO:0000256" key="1">
    <source>
        <dbReference type="ARBA" id="ARBA00001946"/>
    </source>
</evidence>
<dbReference type="SMART" id="SM00267">
    <property type="entry name" value="GGDEF"/>
    <property type="match status" value="1"/>
</dbReference>
<accession>A0A178K8V4</accession>
<dbReference type="PANTHER" id="PTHR45138:SF9">
    <property type="entry name" value="DIGUANYLATE CYCLASE DGCM-RELATED"/>
    <property type="match status" value="1"/>
</dbReference>
<evidence type="ECO:0000256" key="3">
    <source>
        <dbReference type="ARBA" id="ARBA00034247"/>
    </source>
</evidence>